<accession>D5HC53</accession>
<proteinExistence type="inferred from homology"/>
<dbReference type="Gene3D" id="1.20.120.450">
    <property type="entry name" value="dinb family like domain"/>
    <property type="match status" value="1"/>
</dbReference>
<dbReference type="KEGG" id="srm:SRM_02687"/>
<evidence type="ECO:0000256" key="2">
    <source>
        <dbReference type="ARBA" id="ARBA00022723"/>
    </source>
</evidence>
<reference evidence="5 6" key="1">
    <citation type="journal article" date="2010" name="ISME J.">
        <title>Fine-scale evolution: genomic, phenotypic and ecological differentiation in two coexisting Salinibacter ruber strains.</title>
        <authorList>
            <person name="Pena A."/>
            <person name="Teeling H."/>
            <person name="Huerta-Cepas J."/>
            <person name="Santos F."/>
            <person name="Yarza P."/>
            <person name="Brito-Echeverria J."/>
            <person name="Lucio M."/>
            <person name="Schmitt-Kopplin P."/>
            <person name="Meseguer I."/>
            <person name="Schenowitz C."/>
            <person name="Dossat C."/>
            <person name="Barbe V."/>
            <person name="Dopazo J."/>
            <person name="Rossello-Mora R."/>
            <person name="Schuler M."/>
            <person name="Glockner F.O."/>
            <person name="Amann R."/>
            <person name="Gabaldon T."/>
            <person name="Anton J."/>
        </authorList>
    </citation>
    <scope>NUCLEOTIDE SEQUENCE [LARGE SCALE GENOMIC DNA]</scope>
    <source>
        <strain evidence="5 6">M8</strain>
    </source>
</reference>
<evidence type="ECO:0000256" key="1">
    <source>
        <dbReference type="ARBA" id="ARBA00008635"/>
    </source>
</evidence>
<dbReference type="EMBL" id="FP565814">
    <property type="protein sequence ID" value="CBH25608.1"/>
    <property type="molecule type" value="Genomic_DNA"/>
</dbReference>
<evidence type="ECO:0008006" key="7">
    <source>
        <dbReference type="Google" id="ProtNLM"/>
    </source>
</evidence>
<dbReference type="InterPro" id="IPR034660">
    <property type="entry name" value="DinB/YfiT-like"/>
</dbReference>
<keyword evidence="2 3" id="KW-0479">Metal-binding</keyword>
<evidence type="ECO:0000256" key="4">
    <source>
        <dbReference type="SAM" id="MobiDB-lite"/>
    </source>
</evidence>
<reference evidence="6" key="2">
    <citation type="submission" date="2010-04" db="EMBL/GenBank/DDBJ databases">
        <title>Genome sequence of Salinibacter ruber M8.</title>
        <authorList>
            <consortium name="Genoscope"/>
        </authorList>
    </citation>
    <scope>NUCLEOTIDE SEQUENCE [LARGE SCALE GENOMIC DNA]</scope>
    <source>
        <strain evidence="6">M8</strain>
    </source>
</reference>
<gene>
    <name evidence="5" type="ordered locus">SRM_02687</name>
</gene>
<name>D5HC53_SALRM</name>
<dbReference type="HOGENOM" id="CLU_2496105_0_0_10"/>
<feature type="binding site" evidence="3">
    <location>
        <position position="59"/>
    </location>
    <ligand>
        <name>a divalent metal cation</name>
        <dbReference type="ChEBI" id="CHEBI:60240"/>
    </ligand>
</feature>
<dbReference type="SUPFAM" id="SSF109854">
    <property type="entry name" value="DinB/YfiT-like putative metalloenzymes"/>
    <property type="match status" value="1"/>
</dbReference>
<evidence type="ECO:0000313" key="5">
    <source>
        <dbReference type="EMBL" id="CBH25608.1"/>
    </source>
</evidence>
<protein>
    <recommendedName>
        <fullName evidence="7">DinB family protein</fullName>
    </recommendedName>
</protein>
<dbReference type="InterPro" id="IPR007837">
    <property type="entry name" value="DinB"/>
</dbReference>
<dbReference type="Proteomes" id="UP000000933">
    <property type="component" value="Chromosome"/>
</dbReference>
<evidence type="ECO:0000256" key="3">
    <source>
        <dbReference type="PIRSR" id="PIRSR607837-1"/>
    </source>
</evidence>
<comment type="similarity">
    <text evidence="1">Belongs to the DinB family.</text>
</comment>
<feature type="region of interest" description="Disordered" evidence="4">
    <location>
        <begin position="1"/>
        <end position="43"/>
    </location>
</feature>
<dbReference type="Pfam" id="PF05163">
    <property type="entry name" value="DinB"/>
    <property type="match status" value="1"/>
</dbReference>
<sequence>MVARAERTGTRGVRWQSMLEERSGDALDQPVAYTSSMGPRFETPLHDRRRDVVNHGTHHRAQIALVLREADGAPPPTDAIFFVRDA</sequence>
<organism evidence="5 6">
    <name type="scientific">Salinibacter ruber (strain M8)</name>
    <dbReference type="NCBI Taxonomy" id="761659"/>
    <lineage>
        <taxon>Bacteria</taxon>
        <taxon>Pseudomonadati</taxon>
        <taxon>Rhodothermota</taxon>
        <taxon>Rhodothermia</taxon>
        <taxon>Rhodothermales</taxon>
        <taxon>Salinibacteraceae</taxon>
        <taxon>Salinibacter</taxon>
    </lineage>
</organism>
<feature type="binding site" evidence="3">
    <location>
        <position position="55"/>
    </location>
    <ligand>
        <name>a divalent metal cation</name>
        <dbReference type="ChEBI" id="CHEBI:60240"/>
    </ligand>
</feature>
<dbReference type="AlphaFoldDB" id="D5HC53"/>
<evidence type="ECO:0000313" key="6">
    <source>
        <dbReference type="Proteomes" id="UP000000933"/>
    </source>
</evidence>
<dbReference type="GO" id="GO:0046872">
    <property type="term" value="F:metal ion binding"/>
    <property type="evidence" value="ECO:0007669"/>
    <property type="project" value="UniProtKB-KW"/>
</dbReference>